<dbReference type="GeneID" id="54333240"/>
<dbReference type="Proteomes" id="UP000324241">
    <property type="component" value="Unassembled WGS sequence"/>
</dbReference>
<protein>
    <submittedName>
        <fullName evidence="2">Uncharacterized protein</fullName>
    </submittedName>
</protein>
<organism evidence="2 3">
    <name type="scientific">Aspergillus tanneri</name>
    <dbReference type="NCBI Taxonomy" id="1220188"/>
    <lineage>
        <taxon>Eukaryota</taxon>
        <taxon>Fungi</taxon>
        <taxon>Dikarya</taxon>
        <taxon>Ascomycota</taxon>
        <taxon>Pezizomycotina</taxon>
        <taxon>Eurotiomycetes</taxon>
        <taxon>Eurotiomycetidae</taxon>
        <taxon>Eurotiales</taxon>
        <taxon>Aspergillaceae</taxon>
        <taxon>Aspergillus</taxon>
        <taxon>Aspergillus subgen. Circumdati</taxon>
    </lineage>
</organism>
<dbReference type="RefSeq" id="XP_033423126.1">
    <property type="nucleotide sequence ID" value="XM_033575108.1"/>
</dbReference>
<proteinExistence type="predicted"/>
<dbReference type="AlphaFoldDB" id="A0A5M9M9Q8"/>
<evidence type="ECO:0000256" key="1">
    <source>
        <dbReference type="SAM" id="MobiDB-lite"/>
    </source>
</evidence>
<comment type="caution">
    <text evidence="2">The sequence shown here is derived from an EMBL/GenBank/DDBJ whole genome shotgun (WGS) entry which is preliminary data.</text>
</comment>
<accession>A0A5M9M9Q8</accession>
<reference evidence="2 3" key="1">
    <citation type="submission" date="2019-08" db="EMBL/GenBank/DDBJ databases">
        <title>The genome sequence of a newly discovered highly antifungal drug resistant Aspergillus species, Aspergillus tanneri NIH 1004.</title>
        <authorList>
            <person name="Mounaud S."/>
            <person name="Singh I."/>
            <person name="Joardar V."/>
            <person name="Pakala S."/>
            <person name="Pakala S."/>
            <person name="Venepally P."/>
            <person name="Chung J.K."/>
            <person name="Losada L."/>
            <person name="Nierman W.C."/>
        </authorList>
    </citation>
    <scope>NUCLEOTIDE SEQUENCE [LARGE SCALE GENOMIC DNA]</scope>
    <source>
        <strain evidence="2 3">NIH1004</strain>
    </source>
</reference>
<gene>
    <name evidence="2" type="ORF">ATNIH1004_010539</name>
</gene>
<dbReference type="EMBL" id="QUQM01000005">
    <property type="protein sequence ID" value="KAA8643765.1"/>
    <property type="molecule type" value="Genomic_DNA"/>
</dbReference>
<evidence type="ECO:0000313" key="3">
    <source>
        <dbReference type="Proteomes" id="UP000324241"/>
    </source>
</evidence>
<name>A0A5M9M9Q8_9EURO</name>
<feature type="region of interest" description="Disordered" evidence="1">
    <location>
        <begin position="1"/>
        <end position="38"/>
    </location>
</feature>
<sequence>MSPSQKTGGHRHLPPSPGTYPNRKLELRGSSNSPHPVGIFALSGRQAFLPNPNDMPALVRSLQRGRRNAEGRRVPPVPEAQRQSKLHRCPCASAVPSKWNPVIHTWRTRSYHAPHAVTVVPRGGGCAATESPLNPPTIEGFCSTF</sequence>
<evidence type="ECO:0000313" key="2">
    <source>
        <dbReference type="EMBL" id="KAA8643765.1"/>
    </source>
</evidence>